<evidence type="ECO:0000259" key="2">
    <source>
        <dbReference type="Pfam" id="PF05699"/>
    </source>
</evidence>
<dbReference type="EMBL" id="CAJNOR010008402">
    <property type="protein sequence ID" value="CAF1632753.1"/>
    <property type="molecule type" value="Genomic_DNA"/>
</dbReference>
<reference evidence="3" key="1">
    <citation type="submission" date="2021-02" db="EMBL/GenBank/DDBJ databases">
        <authorList>
            <person name="Nowell W R."/>
        </authorList>
    </citation>
    <scope>NUCLEOTIDE SEQUENCE</scope>
</reference>
<dbReference type="InterPro" id="IPR008906">
    <property type="entry name" value="HATC_C_dom"/>
</dbReference>
<dbReference type="GO" id="GO:0046983">
    <property type="term" value="F:protein dimerization activity"/>
    <property type="evidence" value="ECO:0007669"/>
    <property type="project" value="InterPro"/>
</dbReference>
<protein>
    <recommendedName>
        <fullName evidence="2">HAT C-terminal dimerisation domain-containing protein</fullName>
    </recommendedName>
</protein>
<evidence type="ECO:0000256" key="1">
    <source>
        <dbReference type="SAM" id="MobiDB-lite"/>
    </source>
</evidence>
<name>A0A816D5F0_ADIRI</name>
<organism evidence="3 4">
    <name type="scientific">Adineta ricciae</name>
    <name type="common">Rotifer</name>
    <dbReference type="NCBI Taxonomy" id="249248"/>
    <lineage>
        <taxon>Eukaryota</taxon>
        <taxon>Metazoa</taxon>
        <taxon>Spiralia</taxon>
        <taxon>Gnathifera</taxon>
        <taxon>Rotifera</taxon>
        <taxon>Eurotatoria</taxon>
        <taxon>Bdelloidea</taxon>
        <taxon>Adinetida</taxon>
        <taxon>Adinetidae</taxon>
        <taxon>Adineta</taxon>
    </lineage>
</organism>
<evidence type="ECO:0000313" key="4">
    <source>
        <dbReference type="Proteomes" id="UP000663828"/>
    </source>
</evidence>
<keyword evidence="4" id="KW-1185">Reference proteome</keyword>
<dbReference type="Proteomes" id="UP000663828">
    <property type="component" value="Unassembled WGS sequence"/>
</dbReference>
<feature type="region of interest" description="Disordered" evidence="1">
    <location>
        <begin position="1"/>
        <end position="85"/>
    </location>
</feature>
<dbReference type="AlphaFoldDB" id="A0A816D5F0"/>
<dbReference type="InterPro" id="IPR012337">
    <property type="entry name" value="RNaseH-like_sf"/>
</dbReference>
<feature type="domain" description="HAT C-terminal dimerisation" evidence="2">
    <location>
        <begin position="202"/>
        <end position="269"/>
    </location>
</feature>
<evidence type="ECO:0000313" key="3">
    <source>
        <dbReference type="EMBL" id="CAF1632753.1"/>
    </source>
</evidence>
<gene>
    <name evidence="3" type="ORF">XAT740_LOCUS51937</name>
</gene>
<comment type="caution">
    <text evidence="3">The sequence shown here is derived from an EMBL/GenBank/DDBJ whole genome shotgun (WGS) entry which is preliminary data.</text>
</comment>
<proteinExistence type="predicted"/>
<sequence length="275" mass="31125">MNVTGNTDSQDESQEIDSQQNNDIDSCYTQGDKEDEEEEEDDDDDDDDRKSTSESEDDNSLIIYEDNFQIGINTDSNEDEGLSAGKPDHRIQLVIEKFLSVCGPTDDPLLVNMKRCLLKKMAYYDLQDSLQSKVIQCLNTNSNSFTKEKKSKKSLIDYFVDSLDGEDVNDHPHSSTTITKVLNEEFKTYKKLAAQFVSTPVDQYDPLLFWKQHCFALPNLATLAQKYLASPSTSIKSESAFSISAYYGRKQRARLSSDNLSYSVFLKDKLSSEGK</sequence>
<accession>A0A816D5F0</accession>
<dbReference type="Pfam" id="PF05699">
    <property type="entry name" value="Dimer_Tnp_hAT"/>
    <property type="match status" value="1"/>
</dbReference>
<dbReference type="SUPFAM" id="SSF53098">
    <property type="entry name" value="Ribonuclease H-like"/>
    <property type="match status" value="1"/>
</dbReference>
<feature type="compositionally biased region" description="Acidic residues" evidence="1">
    <location>
        <begin position="33"/>
        <end position="47"/>
    </location>
</feature>